<accession>A0A1G2S9Q4</accession>
<dbReference type="STRING" id="1802723.A2675_03280"/>
<gene>
    <name evidence="1" type="ORF">A2675_03280</name>
</gene>
<proteinExistence type="predicted"/>
<dbReference type="AlphaFoldDB" id="A0A1G2S9Q4"/>
<dbReference type="InterPro" id="IPR043519">
    <property type="entry name" value="NT_sf"/>
</dbReference>
<dbReference type="EMBL" id="MHUS01000010">
    <property type="protein sequence ID" value="OHA81468.1"/>
    <property type="molecule type" value="Genomic_DNA"/>
</dbReference>
<comment type="caution">
    <text evidence="1">The sequence shown here is derived from an EMBL/GenBank/DDBJ whole genome shotgun (WGS) entry which is preliminary data.</text>
</comment>
<sequence>MEEKTVNALRWIVEILTKNEIPYRIGGGFAAHIYGSTRSINDIDVSLSGKYFSAIIPEVSNYITAGPKHYSNEKWDCDTLSLDYNGQEIDITDVDTLRMSNKEEIEWVQVKDTYRRFPGIMMSIEGVNVSLMDPRDLVAYKKHLGGDHQLVDIESVEKYIADKN</sequence>
<organism evidence="1 2">
    <name type="scientific">Candidatus Yonathbacteria bacterium RIFCSPHIGHO2_01_FULL_51_10</name>
    <dbReference type="NCBI Taxonomy" id="1802723"/>
    <lineage>
        <taxon>Bacteria</taxon>
        <taxon>Candidatus Yonathiibacteriota</taxon>
    </lineage>
</organism>
<dbReference type="Proteomes" id="UP000176997">
    <property type="component" value="Unassembled WGS sequence"/>
</dbReference>
<name>A0A1G2S9Q4_9BACT</name>
<evidence type="ECO:0000313" key="1">
    <source>
        <dbReference type="EMBL" id="OHA81468.1"/>
    </source>
</evidence>
<dbReference type="Gene3D" id="3.30.460.40">
    <property type="match status" value="1"/>
</dbReference>
<dbReference type="SUPFAM" id="SSF81301">
    <property type="entry name" value="Nucleotidyltransferase"/>
    <property type="match status" value="1"/>
</dbReference>
<protein>
    <submittedName>
        <fullName evidence="1">Uncharacterized protein</fullName>
    </submittedName>
</protein>
<reference evidence="1 2" key="1">
    <citation type="journal article" date="2016" name="Nat. Commun.">
        <title>Thousands of microbial genomes shed light on interconnected biogeochemical processes in an aquifer system.</title>
        <authorList>
            <person name="Anantharaman K."/>
            <person name="Brown C.T."/>
            <person name="Hug L.A."/>
            <person name="Sharon I."/>
            <person name="Castelle C.J."/>
            <person name="Probst A.J."/>
            <person name="Thomas B.C."/>
            <person name="Singh A."/>
            <person name="Wilkins M.J."/>
            <person name="Karaoz U."/>
            <person name="Brodie E.L."/>
            <person name="Williams K.H."/>
            <person name="Hubbard S.S."/>
            <person name="Banfield J.F."/>
        </authorList>
    </citation>
    <scope>NUCLEOTIDE SEQUENCE [LARGE SCALE GENOMIC DNA]</scope>
</reference>
<evidence type="ECO:0000313" key="2">
    <source>
        <dbReference type="Proteomes" id="UP000176997"/>
    </source>
</evidence>